<dbReference type="Pfam" id="PF01050">
    <property type="entry name" value="MannoseP_isomer"/>
    <property type="match status" value="1"/>
</dbReference>
<dbReference type="SUPFAM" id="SSF51182">
    <property type="entry name" value="RmlC-like cupins"/>
    <property type="match status" value="1"/>
</dbReference>
<dbReference type="Gene3D" id="3.40.50.620">
    <property type="entry name" value="HUPs"/>
    <property type="match status" value="1"/>
</dbReference>
<dbReference type="AlphaFoldDB" id="A0A2M7IJ48"/>
<proteinExistence type="predicted"/>
<reference evidence="4" key="1">
    <citation type="submission" date="2017-09" db="EMBL/GenBank/DDBJ databases">
        <title>Depth-based differentiation of microbial function through sediment-hosted aquifers and enrichment of novel symbionts in the deep terrestrial subsurface.</title>
        <authorList>
            <person name="Probst A.J."/>
            <person name="Ladd B."/>
            <person name="Jarett J.K."/>
            <person name="Geller-Mcgrath D.E."/>
            <person name="Sieber C.M.K."/>
            <person name="Emerson J.B."/>
            <person name="Anantharaman K."/>
            <person name="Thomas B.C."/>
            <person name="Malmstrom R."/>
            <person name="Stieglmeier M."/>
            <person name="Klingl A."/>
            <person name="Woyke T."/>
            <person name="Ryan C.M."/>
            <person name="Banfield J.F."/>
        </authorList>
    </citation>
    <scope>NUCLEOTIDE SEQUENCE [LARGE SCALE GENOMIC DNA]</scope>
</reference>
<dbReference type="Pfam" id="PF01467">
    <property type="entry name" value="CTP_transf_like"/>
    <property type="match status" value="1"/>
</dbReference>
<dbReference type="InterPro" id="IPR004821">
    <property type="entry name" value="Cyt_trans-like"/>
</dbReference>
<evidence type="ECO:0000313" key="3">
    <source>
        <dbReference type="EMBL" id="PIW76557.1"/>
    </source>
</evidence>
<dbReference type="Gene3D" id="2.60.120.10">
    <property type="entry name" value="Jelly Rolls"/>
    <property type="match status" value="1"/>
</dbReference>
<evidence type="ECO:0000313" key="4">
    <source>
        <dbReference type="Proteomes" id="UP000229561"/>
    </source>
</evidence>
<dbReference type="InterPro" id="IPR011051">
    <property type="entry name" value="RmlC_Cupin_sf"/>
</dbReference>
<feature type="non-terminal residue" evidence="3">
    <location>
        <position position="1"/>
    </location>
</feature>
<organism evidence="3 4">
    <name type="scientific">Candidatus Portnoybacteria bacterium CG_4_8_14_3_um_filter_40_10</name>
    <dbReference type="NCBI Taxonomy" id="1974801"/>
    <lineage>
        <taxon>Bacteria</taxon>
        <taxon>Candidatus Portnoyibacteriota</taxon>
    </lineage>
</organism>
<name>A0A2M7IJ48_9BACT</name>
<dbReference type="GO" id="GO:0004475">
    <property type="term" value="F:mannose-1-phosphate guanylyltransferase (GTP) activity"/>
    <property type="evidence" value="ECO:0007669"/>
    <property type="project" value="TreeGrafter"/>
</dbReference>
<dbReference type="NCBIfam" id="TIGR00125">
    <property type="entry name" value="cyt_tran_rel"/>
    <property type="match status" value="1"/>
</dbReference>
<dbReference type="PANTHER" id="PTHR46390">
    <property type="entry name" value="MANNOSE-1-PHOSPHATE GUANYLYLTRANSFERASE"/>
    <property type="match status" value="1"/>
</dbReference>
<feature type="domain" description="Cytidyltransferase-like" evidence="2">
    <location>
        <begin position="3"/>
        <end position="95"/>
    </location>
</feature>
<sequence>AISGYFNPVHLGHLRMIEEAKKLGDVLIAIINNDRQVKLKGSVLFMNERERMMIVKSFKAVDKVVLSIDKDRTVCKTLARIKPDIFANGGDRASTKDIPEAKICRRLGIKMMFGVGGKKTASSSALIKNAAENHLKNSVVRRPWGSYTVLLKGQGYKIKKFIVKPGQSQSLQMHKHRSEHWVVVAGQANIQCGNKKLVLKAGQSTFIPLNTKHRVANRKKTLLKIVEVQRGKYLEEDDIIRFKDRYGRI</sequence>
<dbReference type="Proteomes" id="UP000229561">
    <property type="component" value="Unassembled WGS sequence"/>
</dbReference>
<accession>A0A2M7IJ48</accession>
<dbReference type="GO" id="GO:0005976">
    <property type="term" value="P:polysaccharide metabolic process"/>
    <property type="evidence" value="ECO:0007669"/>
    <property type="project" value="InterPro"/>
</dbReference>
<dbReference type="SUPFAM" id="SSF52374">
    <property type="entry name" value="Nucleotidylyl transferase"/>
    <property type="match status" value="1"/>
</dbReference>
<dbReference type="CDD" id="cd02213">
    <property type="entry name" value="cupin_PMI_typeII_C"/>
    <property type="match status" value="1"/>
</dbReference>
<evidence type="ECO:0000259" key="2">
    <source>
        <dbReference type="Pfam" id="PF01467"/>
    </source>
</evidence>
<dbReference type="InterPro" id="IPR014729">
    <property type="entry name" value="Rossmann-like_a/b/a_fold"/>
</dbReference>
<feature type="domain" description="Mannose-6-phosphate isomerase type II C-terminal" evidence="1">
    <location>
        <begin position="134"/>
        <end position="244"/>
    </location>
</feature>
<evidence type="ECO:0008006" key="5">
    <source>
        <dbReference type="Google" id="ProtNLM"/>
    </source>
</evidence>
<dbReference type="InterPro" id="IPR014710">
    <property type="entry name" value="RmlC-like_jellyroll"/>
</dbReference>
<dbReference type="EMBL" id="PFGY01000023">
    <property type="protein sequence ID" value="PIW76557.1"/>
    <property type="molecule type" value="Genomic_DNA"/>
</dbReference>
<evidence type="ECO:0000259" key="1">
    <source>
        <dbReference type="Pfam" id="PF01050"/>
    </source>
</evidence>
<dbReference type="InterPro" id="IPR051161">
    <property type="entry name" value="Mannose-6P_isomerase_type2"/>
</dbReference>
<dbReference type="InterPro" id="IPR001538">
    <property type="entry name" value="Man6P_isomerase-2_C"/>
</dbReference>
<gene>
    <name evidence="3" type="ORF">CO001_00770</name>
</gene>
<dbReference type="PANTHER" id="PTHR46390:SF1">
    <property type="entry name" value="MANNOSE-1-PHOSPHATE GUANYLYLTRANSFERASE"/>
    <property type="match status" value="1"/>
</dbReference>
<dbReference type="GO" id="GO:0009298">
    <property type="term" value="P:GDP-mannose biosynthetic process"/>
    <property type="evidence" value="ECO:0007669"/>
    <property type="project" value="TreeGrafter"/>
</dbReference>
<comment type="caution">
    <text evidence="3">The sequence shown here is derived from an EMBL/GenBank/DDBJ whole genome shotgun (WGS) entry which is preliminary data.</text>
</comment>
<protein>
    <recommendedName>
        <fullName evidence="5">Mannose-1-phosphate guanylyltransferase</fullName>
    </recommendedName>
</protein>